<dbReference type="SUPFAM" id="SSF81324">
    <property type="entry name" value="Voltage-gated potassium channels"/>
    <property type="match status" value="1"/>
</dbReference>
<keyword evidence="3" id="KW-0813">Transport</keyword>
<keyword evidence="11" id="KW-0407">Ion channel</keyword>
<evidence type="ECO:0000256" key="6">
    <source>
        <dbReference type="ARBA" id="ARBA00022882"/>
    </source>
</evidence>
<sequence length="141" mass="15788">MAANFYPGKARACPGPNTPMLFNPCNELFLQVHYCHYIEDPDYCGPTPDLILDGANLTEGNGSTYCHCVYRLGKTICADHNESKGVKVGLVLHIISICILTTFLFEIVLKLIAFRLKYFTHKFEVFDGIIVVISWILDIAS</sequence>
<keyword evidence="5 13" id="KW-0812">Transmembrane</keyword>
<dbReference type="PANTHER" id="PTHR46480:SF1">
    <property type="entry name" value="VOLTAGE-GATED HYDROGEN CHANNEL 1"/>
    <property type="match status" value="1"/>
</dbReference>
<evidence type="ECO:0000256" key="5">
    <source>
        <dbReference type="ARBA" id="ARBA00022692"/>
    </source>
</evidence>
<dbReference type="InterPro" id="IPR027359">
    <property type="entry name" value="Volt_channel_dom_sf"/>
</dbReference>
<evidence type="ECO:0000256" key="1">
    <source>
        <dbReference type="ARBA" id="ARBA00004651"/>
    </source>
</evidence>
<evidence type="ECO:0000256" key="9">
    <source>
        <dbReference type="ARBA" id="ARBA00023065"/>
    </source>
</evidence>
<keyword evidence="7 13" id="KW-1133">Transmembrane helix</keyword>
<keyword evidence="4" id="KW-1003">Cell membrane</keyword>
<dbReference type="Gene3D" id="1.20.120.350">
    <property type="entry name" value="Voltage-gated potassium channels. Chain C"/>
    <property type="match status" value="1"/>
</dbReference>
<dbReference type="InParanoid" id="A0A1X7UV59"/>
<dbReference type="EnsemblMetazoa" id="Aqu2.1.31409_001">
    <property type="protein sequence ID" value="Aqu2.1.31409_001"/>
    <property type="gene ID" value="Aqu2.1.31409"/>
</dbReference>
<evidence type="ECO:0000256" key="4">
    <source>
        <dbReference type="ARBA" id="ARBA00022475"/>
    </source>
</evidence>
<name>A0A1X7UV59_AMPQE</name>
<reference evidence="15" key="1">
    <citation type="submission" date="2017-05" db="UniProtKB">
        <authorList>
            <consortium name="EnsemblMetazoa"/>
        </authorList>
    </citation>
    <scope>IDENTIFICATION</scope>
</reference>
<accession>A0A1X7UV59</accession>
<dbReference type="InterPro" id="IPR031846">
    <property type="entry name" value="Hvcn1"/>
</dbReference>
<evidence type="ECO:0000256" key="11">
    <source>
        <dbReference type="ARBA" id="ARBA00023303"/>
    </source>
</evidence>
<dbReference type="PANTHER" id="PTHR46480">
    <property type="entry name" value="F20B24.22"/>
    <property type="match status" value="1"/>
</dbReference>
<feature type="transmembrane region" description="Helical" evidence="13">
    <location>
        <begin position="90"/>
        <end position="113"/>
    </location>
</feature>
<protein>
    <recommendedName>
        <fullName evidence="2">Voltage-gated hydrogen channel 1</fullName>
    </recommendedName>
    <alternativeName>
        <fullName evidence="12">Hydrogen voltage-gated channel 1</fullName>
    </alternativeName>
</protein>
<evidence type="ECO:0000256" key="2">
    <source>
        <dbReference type="ARBA" id="ARBA00015897"/>
    </source>
</evidence>
<comment type="subcellular location">
    <subcellularLocation>
        <location evidence="1">Cell membrane</location>
        <topology evidence="1">Multi-pass membrane protein</topology>
    </subcellularLocation>
</comment>
<evidence type="ECO:0000256" key="3">
    <source>
        <dbReference type="ARBA" id="ARBA00022448"/>
    </source>
</evidence>
<dbReference type="GO" id="GO:0034702">
    <property type="term" value="C:monoatomic ion channel complex"/>
    <property type="evidence" value="ECO:0007669"/>
    <property type="project" value="UniProtKB-KW"/>
</dbReference>
<evidence type="ECO:0000313" key="15">
    <source>
        <dbReference type="EnsemblMetazoa" id="Aqu2.1.31409_001"/>
    </source>
</evidence>
<proteinExistence type="predicted"/>
<keyword evidence="10 13" id="KW-0472">Membrane</keyword>
<evidence type="ECO:0000256" key="13">
    <source>
        <dbReference type="SAM" id="Phobius"/>
    </source>
</evidence>
<feature type="domain" description="Ion transport" evidence="14">
    <location>
        <begin position="79"/>
        <end position="136"/>
    </location>
</feature>
<evidence type="ECO:0000256" key="10">
    <source>
        <dbReference type="ARBA" id="ARBA00023136"/>
    </source>
</evidence>
<dbReference type="InterPro" id="IPR005821">
    <property type="entry name" value="Ion_trans_dom"/>
</dbReference>
<dbReference type="AlphaFoldDB" id="A0A1X7UV59"/>
<evidence type="ECO:0000259" key="14">
    <source>
        <dbReference type="Pfam" id="PF00520"/>
    </source>
</evidence>
<keyword evidence="8" id="KW-0175">Coiled coil</keyword>
<dbReference type="GO" id="GO:0030171">
    <property type="term" value="F:voltage-gated proton channel activity"/>
    <property type="evidence" value="ECO:0007669"/>
    <property type="project" value="InterPro"/>
</dbReference>
<dbReference type="GO" id="GO:0005886">
    <property type="term" value="C:plasma membrane"/>
    <property type="evidence" value="ECO:0007669"/>
    <property type="project" value="UniProtKB-SubCell"/>
</dbReference>
<dbReference type="Pfam" id="PF00520">
    <property type="entry name" value="Ion_trans"/>
    <property type="match status" value="1"/>
</dbReference>
<evidence type="ECO:0000256" key="12">
    <source>
        <dbReference type="ARBA" id="ARBA00031989"/>
    </source>
</evidence>
<keyword evidence="9" id="KW-0406">Ion transport</keyword>
<organism evidence="15">
    <name type="scientific">Amphimedon queenslandica</name>
    <name type="common">Sponge</name>
    <dbReference type="NCBI Taxonomy" id="400682"/>
    <lineage>
        <taxon>Eukaryota</taxon>
        <taxon>Metazoa</taxon>
        <taxon>Porifera</taxon>
        <taxon>Demospongiae</taxon>
        <taxon>Heteroscleromorpha</taxon>
        <taxon>Haplosclerida</taxon>
        <taxon>Niphatidae</taxon>
        <taxon>Amphimedon</taxon>
    </lineage>
</organism>
<evidence type="ECO:0000256" key="8">
    <source>
        <dbReference type="ARBA" id="ARBA00023054"/>
    </source>
</evidence>
<keyword evidence="6" id="KW-0851">Voltage-gated channel</keyword>
<evidence type="ECO:0000256" key="7">
    <source>
        <dbReference type="ARBA" id="ARBA00022989"/>
    </source>
</evidence>